<name>A0A7Z0HYZ1_9RHOB</name>
<evidence type="ECO:0000256" key="1">
    <source>
        <dbReference type="ARBA" id="ARBA00004651"/>
    </source>
</evidence>
<dbReference type="InterPro" id="IPR015414">
    <property type="entry name" value="TMEM64"/>
</dbReference>
<proteinExistence type="inferred from homology"/>
<dbReference type="Pfam" id="PF09335">
    <property type="entry name" value="VTT_dom"/>
    <property type="match status" value="1"/>
</dbReference>
<evidence type="ECO:0000256" key="4">
    <source>
        <dbReference type="ARBA" id="ARBA00022989"/>
    </source>
</evidence>
<dbReference type="InterPro" id="IPR032816">
    <property type="entry name" value="VTT_dom"/>
</dbReference>
<keyword evidence="5 6" id="KW-0472">Membrane</keyword>
<evidence type="ECO:0000256" key="2">
    <source>
        <dbReference type="ARBA" id="ARBA00022475"/>
    </source>
</evidence>
<organism evidence="8 9">
    <name type="scientific">Rhabdonatronobacter sediminivivens</name>
    <dbReference type="NCBI Taxonomy" id="2743469"/>
    <lineage>
        <taxon>Bacteria</taxon>
        <taxon>Pseudomonadati</taxon>
        <taxon>Pseudomonadota</taxon>
        <taxon>Alphaproteobacteria</taxon>
        <taxon>Rhodobacterales</taxon>
        <taxon>Paracoccaceae</taxon>
        <taxon>Rhabdonatronobacter</taxon>
    </lineage>
</organism>
<dbReference type="AlphaFoldDB" id="A0A7Z0HYZ1"/>
<comment type="caution">
    <text evidence="8">The sequence shown here is derived from an EMBL/GenBank/DDBJ whole genome shotgun (WGS) entry which is preliminary data.</text>
</comment>
<protein>
    <recommendedName>
        <fullName evidence="6">TVP38/TMEM64 family membrane protein</fullName>
    </recommendedName>
</protein>
<keyword evidence="9" id="KW-1185">Reference proteome</keyword>
<keyword evidence="2 6" id="KW-1003">Cell membrane</keyword>
<dbReference type="PANTHER" id="PTHR12677">
    <property type="entry name" value="GOLGI APPARATUS MEMBRANE PROTEIN TVP38-RELATED"/>
    <property type="match status" value="1"/>
</dbReference>
<dbReference type="GO" id="GO:0005886">
    <property type="term" value="C:plasma membrane"/>
    <property type="evidence" value="ECO:0007669"/>
    <property type="project" value="UniProtKB-SubCell"/>
</dbReference>
<gene>
    <name evidence="8" type="ORF">HUK65_07760</name>
</gene>
<comment type="subcellular location">
    <subcellularLocation>
        <location evidence="1 6">Cell membrane</location>
        <topology evidence="1 6">Multi-pass membrane protein</topology>
    </subcellularLocation>
</comment>
<feature type="transmembrane region" description="Helical" evidence="6">
    <location>
        <begin position="180"/>
        <end position="203"/>
    </location>
</feature>
<dbReference type="PANTHER" id="PTHR12677:SF59">
    <property type="entry name" value="GOLGI APPARATUS MEMBRANE PROTEIN TVP38-RELATED"/>
    <property type="match status" value="1"/>
</dbReference>
<evidence type="ECO:0000313" key="9">
    <source>
        <dbReference type="Proteomes" id="UP000529417"/>
    </source>
</evidence>
<keyword evidence="3 6" id="KW-0812">Transmembrane</keyword>
<comment type="similarity">
    <text evidence="6">Belongs to the TVP38/TMEM64 family.</text>
</comment>
<dbReference type="Proteomes" id="UP000529417">
    <property type="component" value="Unassembled WGS sequence"/>
</dbReference>
<feature type="domain" description="VTT" evidence="7">
    <location>
        <begin position="85"/>
        <end position="201"/>
    </location>
</feature>
<feature type="transmembrane region" description="Helical" evidence="6">
    <location>
        <begin position="20"/>
        <end position="39"/>
    </location>
</feature>
<reference evidence="8 9" key="1">
    <citation type="journal article" date="2000" name="Arch. Microbiol.">
        <title>Rhodobaca bogoriensis gen. nov. and sp. nov., an alkaliphilic purple nonsulfur bacterium from African Rift Valley soda lakes.</title>
        <authorList>
            <person name="Milford A.D."/>
            <person name="Achenbach L.A."/>
            <person name="Jung D.O."/>
            <person name="Madigan M.T."/>
        </authorList>
    </citation>
    <scope>NUCLEOTIDE SEQUENCE [LARGE SCALE GENOMIC DNA]</scope>
    <source>
        <strain evidence="8 9">2376</strain>
    </source>
</reference>
<dbReference type="RefSeq" id="WP_179905590.1">
    <property type="nucleotide sequence ID" value="NZ_JACBXS010000012.1"/>
</dbReference>
<sequence>MLGKGPEPVDTSNLPSPWRRRLPLLAVLVLAVVGAIFLGEHLNFETLRDNREALLAYRDANYALAAGTFIVAYIALVAFSLPGATAATLTGGFLFGLFPGALFNVLGATIGAVLIFLAVRSGLGQGLAARIDASDGRIARIMQAIRADAFQVLLSLRMVPVLPFFVMNVVPALIGVRTSVFAVTTFLGIIPGGLVYTWVGAGLGEVFARGETPNMSIIFEPHILGPLLGLAALSLLPVLLRRLNLTGARP</sequence>
<feature type="transmembrane region" description="Helical" evidence="6">
    <location>
        <begin position="60"/>
        <end position="81"/>
    </location>
</feature>
<accession>A0A7Z0HYZ1</accession>
<keyword evidence="4 6" id="KW-1133">Transmembrane helix</keyword>
<evidence type="ECO:0000313" key="8">
    <source>
        <dbReference type="EMBL" id="NYS24888.1"/>
    </source>
</evidence>
<feature type="transmembrane region" description="Helical" evidence="6">
    <location>
        <begin position="223"/>
        <end position="240"/>
    </location>
</feature>
<feature type="transmembrane region" description="Helical" evidence="6">
    <location>
        <begin position="93"/>
        <end position="119"/>
    </location>
</feature>
<evidence type="ECO:0000256" key="6">
    <source>
        <dbReference type="RuleBase" id="RU366058"/>
    </source>
</evidence>
<evidence type="ECO:0000259" key="7">
    <source>
        <dbReference type="Pfam" id="PF09335"/>
    </source>
</evidence>
<evidence type="ECO:0000256" key="5">
    <source>
        <dbReference type="ARBA" id="ARBA00023136"/>
    </source>
</evidence>
<dbReference type="EMBL" id="JACBXS010000012">
    <property type="protein sequence ID" value="NYS24888.1"/>
    <property type="molecule type" value="Genomic_DNA"/>
</dbReference>
<evidence type="ECO:0000256" key="3">
    <source>
        <dbReference type="ARBA" id="ARBA00022692"/>
    </source>
</evidence>